<accession>A0A9P4IJP8</accession>
<proteinExistence type="predicted"/>
<organism evidence="2 3">
    <name type="scientific">Rhizodiscina lignyota</name>
    <dbReference type="NCBI Taxonomy" id="1504668"/>
    <lineage>
        <taxon>Eukaryota</taxon>
        <taxon>Fungi</taxon>
        <taxon>Dikarya</taxon>
        <taxon>Ascomycota</taxon>
        <taxon>Pezizomycotina</taxon>
        <taxon>Dothideomycetes</taxon>
        <taxon>Pleosporomycetidae</taxon>
        <taxon>Aulographales</taxon>
        <taxon>Rhizodiscinaceae</taxon>
        <taxon>Rhizodiscina</taxon>
    </lineage>
</organism>
<dbReference type="Proteomes" id="UP000799772">
    <property type="component" value="Unassembled WGS sequence"/>
</dbReference>
<feature type="compositionally biased region" description="Basic and acidic residues" evidence="1">
    <location>
        <begin position="148"/>
        <end position="157"/>
    </location>
</feature>
<feature type="region of interest" description="Disordered" evidence="1">
    <location>
        <begin position="74"/>
        <end position="157"/>
    </location>
</feature>
<dbReference type="EMBL" id="ML978124">
    <property type="protein sequence ID" value="KAF2100508.1"/>
    <property type="molecule type" value="Genomic_DNA"/>
</dbReference>
<gene>
    <name evidence="2" type="ORF">NA57DRAFT_74115</name>
</gene>
<protein>
    <submittedName>
        <fullName evidence="2">Uncharacterized protein</fullName>
    </submittedName>
</protein>
<feature type="compositionally biased region" description="Acidic residues" evidence="1">
    <location>
        <begin position="98"/>
        <end position="107"/>
    </location>
</feature>
<evidence type="ECO:0000313" key="3">
    <source>
        <dbReference type="Proteomes" id="UP000799772"/>
    </source>
</evidence>
<evidence type="ECO:0000256" key="1">
    <source>
        <dbReference type="SAM" id="MobiDB-lite"/>
    </source>
</evidence>
<feature type="compositionally biased region" description="Basic and acidic residues" evidence="1">
    <location>
        <begin position="74"/>
        <end position="85"/>
    </location>
</feature>
<feature type="compositionally biased region" description="Basic residues" evidence="1">
    <location>
        <begin position="119"/>
        <end position="135"/>
    </location>
</feature>
<sequence>MAFLADRFLPGQQCDNNREAELARREAGLAIREEALAKREAALAKRELELIGREMALLARRDVNNEAQEKRLLGHETKLDADLNREAAAAPAQGQSETETDTAEISEGETRALGNLNPRWKKAHRGKRGRRKPKSQRMVETSNLEDITEGRGKLMTK</sequence>
<reference evidence="2" key="1">
    <citation type="journal article" date="2020" name="Stud. Mycol.">
        <title>101 Dothideomycetes genomes: a test case for predicting lifestyles and emergence of pathogens.</title>
        <authorList>
            <person name="Haridas S."/>
            <person name="Albert R."/>
            <person name="Binder M."/>
            <person name="Bloem J."/>
            <person name="Labutti K."/>
            <person name="Salamov A."/>
            <person name="Andreopoulos B."/>
            <person name="Baker S."/>
            <person name="Barry K."/>
            <person name="Bills G."/>
            <person name="Bluhm B."/>
            <person name="Cannon C."/>
            <person name="Castanera R."/>
            <person name="Culley D."/>
            <person name="Daum C."/>
            <person name="Ezra D."/>
            <person name="Gonzalez J."/>
            <person name="Henrissat B."/>
            <person name="Kuo A."/>
            <person name="Liang C."/>
            <person name="Lipzen A."/>
            <person name="Lutzoni F."/>
            <person name="Magnuson J."/>
            <person name="Mondo S."/>
            <person name="Nolan M."/>
            <person name="Ohm R."/>
            <person name="Pangilinan J."/>
            <person name="Park H.-J."/>
            <person name="Ramirez L."/>
            <person name="Alfaro M."/>
            <person name="Sun H."/>
            <person name="Tritt A."/>
            <person name="Yoshinaga Y."/>
            <person name="Zwiers L.-H."/>
            <person name="Turgeon B."/>
            <person name="Goodwin S."/>
            <person name="Spatafora J."/>
            <person name="Crous P."/>
            <person name="Grigoriev I."/>
        </authorList>
    </citation>
    <scope>NUCLEOTIDE SEQUENCE</scope>
    <source>
        <strain evidence="2">CBS 133067</strain>
    </source>
</reference>
<keyword evidence="3" id="KW-1185">Reference proteome</keyword>
<dbReference type="AlphaFoldDB" id="A0A9P4IJP8"/>
<name>A0A9P4IJP8_9PEZI</name>
<evidence type="ECO:0000313" key="2">
    <source>
        <dbReference type="EMBL" id="KAF2100508.1"/>
    </source>
</evidence>
<comment type="caution">
    <text evidence="2">The sequence shown here is derived from an EMBL/GenBank/DDBJ whole genome shotgun (WGS) entry which is preliminary data.</text>
</comment>